<dbReference type="EMBL" id="QGNW01000229">
    <property type="protein sequence ID" value="RVW83395.1"/>
    <property type="molecule type" value="Genomic_DNA"/>
</dbReference>
<reference evidence="1 2" key="1">
    <citation type="journal article" date="2018" name="PLoS Genet.">
        <title>Population sequencing reveals clonal diversity and ancestral inbreeding in the grapevine cultivar Chardonnay.</title>
        <authorList>
            <person name="Roach M.J."/>
            <person name="Johnson D.L."/>
            <person name="Bohlmann J."/>
            <person name="van Vuuren H.J."/>
            <person name="Jones S.J."/>
            <person name="Pretorius I.S."/>
            <person name="Schmidt S.A."/>
            <person name="Borneman A.R."/>
        </authorList>
    </citation>
    <scope>NUCLEOTIDE SEQUENCE [LARGE SCALE GENOMIC DNA]</scope>
    <source>
        <strain evidence="2">cv. Chardonnay</strain>
        <tissue evidence="1">Leaf</tissue>
    </source>
</reference>
<organism evidence="1 2">
    <name type="scientific">Vitis vinifera</name>
    <name type="common">Grape</name>
    <dbReference type="NCBI Taxonomy" id="29760"/>
    <lineage>
        <taxon>Eukaryota</taxon>
        <taxon>Viridiplantae</taxon>
        <taxon>Streptophyta</taxon>
        <taxon>Embryophyta</taxon>
        <taxon>Tracheophyta</taxon>
        <taxon>Spermatophyta</taxon>
        <taxon>Magnoliopsida</taxon>
        <taxon>eudicotyledons</taxon>
        <taxon>Gunneridae</taxon>
        <taxon>Pentapetalae</taxon>
        <taxon>rosids</taxon>
        <taxon>Vitales</taxon>
        <taxon>Vitaceae</taxon>
        <taxon>Viteae</taxon>
        <taxon>Vitis</taxon>
    </lineage>
</organism>
<protein>
    <submittedName>
        <fullName evidence="1">Uncharacterized protein</fullName>
    </submittedName>
</protein>
<name>A0A438HFZ4_VITVI</name>
<dbReference type="AlphaFoldDB" id="A0A438HFZ4"/>
<dbReference type="Proteomes" id="UP000288805">
    <property type="component" value="Unassembled WGS sequence"/>
</dbReference>
<evidence type="ECO:0000313" key="2">
    <source>
        <dbReference type="Proteomes" id="UP000288805"/>
    </source>
</evidence>
<accession>A0A438HFZ4</accession>
<evidence type="ECO:0000313" key="1">
    <source>
        <dbReference type="EMBL" id="RVW83395.1"/>
    </source>
</evidence>
<sequence length="79" mass="9196">MDLQLRSGFLVGTLRRLVERAVKGAMFQEFQEEMWAYLRCVLLCFEAVSKLSVNLDKSELHENSFLKMFIPLKKAIKCP</sequence>
<comment type="caution">
    <text evidence="1">The sequence shown here is derived from an EMBL/GenBank/DDBJ whole genome shotgun (WGS) entry which is preliminary data.</text>
</comment>
<gene>
    <name evidence="1" type="ORF">CK203_038947</name>
</gene>
<proteinExistence type="predicted"/>